<reference evidence="2 3" key="1">
    <citation type="submission" date="2019-02" db="EMBL/GenBank/DDBJ databases">
        <title>Deep-cultivation of Planctomycetes and their phenomic and genomic characterization uncovers novel biology.</title>
        <authorList>
            <person name="Wiegand S."/>
            <person name="Jogler M."/>
            <person name="Boedeker C."/>
            <person name="Pinto D."/>
            <person name="Vollmers J."/>
            <person name="Rivas-Marin E."/>
            <person name="Kohn T."/>
            <person name="Peeters S.H."/>
            <person name="Heuer A."/>
            <person name="Rast P."/>
            <person name="Oberbeckmann S."/>
            <person name="Bunk B."/>
            <person name="Jeske O."/>
            <person name="Meyerdierks A."/>
            <person name="Storesund J.E."/>
            <person name="Kallscheuer N."/>
            <person name="Luecker S."/>
            <person name="Lage O.M."/>
            <person name="Pohl T."/>
            <person name="Merkel B.J."/>
            <person name="Hornburger P."/>
            <person name="Mueller R.-W."/>
            <person name="Bruemmer F."/>
            <person name="Labrenz M."/>
            <person name="Spormann A.M."/>
            <person name="Op den Camp H."/>
            <person name="Overmann J."/>
            <person name="Amann R."/>
            <person name="Jetten M.S.M."/>
            <person name="Mascher T."/>
            <person name="Medema M.H."/>
            <person name="Devos D.P."/>
            <person name="Kaster A.-K."/>
            <person name="Ovreas L."/>
            <person name="Rohde M."/>
            <person name="Galperin M.Y."/>
            <person name="Jogler C."/>
        </authorList>
    </citation>
    <scope>NUCLEOTIDE SEQUENCE [LARGE SCALE GENOMIC DNA]</scope>
    <source>
        <strain evidence="2 3">Mal4</strain>
    </source>
</reference>
<evidence type="ECO:0000259" key="1">
    <source>
        <dbReference type="PROSITE" id="PS50801"/>
    </source>
</evidence>
<dbReference type="EMBL" id="CP036275">
    <property type="protein sequence ID" value="QDU35877.1"/>
    <property type="molecule type" value="Genomic_DNA"/>
</dbReference>
<dbReference type="Proteomes" id="UP000320496">
    <property type="component" value="Chromosome"/>
</dbReference>
<gene>
    <name evidence="2" type="ORF">Mal4_01590</name>
</gene>
<dbReference type="RefSeq" id="WP_145366574.1">
    <property type="nucleotide sequence ID" value="NZ_CP036275.1"/>
</dbReference>
<dbReference type="InterPro" id="IPR036513">
    <property type="entry name" value="STAS_dom_sf"/>
</dbReference>
<sequence>MTGHAARIETLPEFRALVLHLNDSQLGSLQTASIKQLENFLHSLPSYLPGEHVIVDLSSVRYYGAAFLTLLVDLQKNLRTAGRHLMVTGDRLGLIRFSRLPITSFETTGAALHAVSERDSILAAAV</sequence>
<organism evidence="2 3">
    <name type="scientific">Maioricimonas rarisocia</name>
    <dbReference type="NCBI Taxonomy" id="2528026"/>
    <lineage>
        <taxon>Bacteria</taxon>
        <taxon>Pseudomonadati</taxon>
        <taxon>Planctomycetota</taxon>
        <taxon>Planctomycetia</taxon>
        <taxon>Planctomycetales</taxon>
        <taxon>Planctomycetaceae</taxon>
        <taxon>Maioricimonas</taxon>
    </lineage>
</organism>
<protein>
    <recommendedName>
        <fullName evidence="1">STAS domain-containing protein</fullName>
    </recommendedName>
</protein>
<dbReference type="SUPFAM" id="SSF52091">
    <property type="entry name" value="SpoIIaa-like"/>
    <property type="match status" value="1"/>
</dbReference>
<dbReference type="InterPro" id="IPR002645">
    <property type="entry name" value="STAS_dom"/>
</dbReference>
<name>A0A517Z066_9PLAN</name>
<dbReference type="KEGG" id="mri:Mal4_01590"/>
<accession>A0A517Z066</accession>
<dbReference type="PROSITE" id="PS50801">
    <property type="entry name" value="STAS"/>
    <property type="match status" value="1"/>
</dbReference>
<dbReference type="OrthoDB" id="3393696at2"/>
<feature type="domain" description="STAS" evidence="1">
    <location>
        <begin position="27"/>
        <end position="89"/>
    </location>
</feature>
<keyword evidence="3" id="KW-1185">Reference proteome</keyword>
<proteinExistence type="predicted"/>
<evidence type="ECO:0000313" key="2">
    <source>
        <dbReference type="EMBL" id="QDU35877.1"/>
    </source>
</evidence>
<dbReference type="Gene3D" id="3.30.750.24">
    <property type="entry name" value="STAS domain"/>
    <property type="match status" value="1"/>
</dbReference>
<evidence type="ECO:0000313" key="3">
    <source>
        <dbReference type="Proteomes" id="UP000320496"/>
    </source>
</evidence>
<dbReference type="AlphaFoldDB" id="A0A517Z066"/>